<dbReference type="HAMAP" id="MF_01987">
    <property type="entry name" value="Ribokinase"/>
    <property type="match status" value="1"/>
</dbReference>
<comment type="pathway">
    <text evidence="12">Carbohydrate metabolism; D-ribose degradation; D-ribose 5-phosphate from beta-D-ribopyranose: step 2/2.</text>
</comment>
<dbReference type="Gene3D" id="3.40.1190.20">
    <property type="match status" value="1"/>
</dbReference>
<dbReference type="GO" id="GO:0004747">
    <property type="term" value="F:ribokinase activity"/>
    <property type="evidence" value="ECO:0007669"/>
    <property type="project" value="UniProtKB-UniRule"/>
</dbReference>
<sequence>MIVVAGSANIDLVARVSHHPEPGETLMASGYAVHQGGKGANQAVAAARLGAPVRFLGAAGDDDFGNQIVANLTAEGIDADGVQRFPGSSGIALITVDNDGENRIVVVPGANGQLDDSRDLAGAMGGATALLVQLETPTAFVNAALAAGHAAGAEVILNAAPAAPLKAFAMDAVDWLMVNAGEAAFVLGEREGATRDETADQARRLAKQYDIGVIVTLGADGALWIGRDGSQGHVPGRPTTVVDTTGAGDTFAGAFAAARAEGQSVEDAIRMAGVAASLSVGAAGARAGMPDRSAVRAAMGE</sequence>
<dbReference type="GO" id="GO:0046872">
    <property type="term" value="F:metal ion binding"/>
    <property type="evidence" value="ECO:0007669"/>
    <property type="project" value="UniProtKB-KW"/>
</dbReference>
<proteinExistence type="inferred from homology"/>
<comment type="cofactor">
    <cofactor evidence="12">
        <name>Mg(2+)</name>
        <dbReference type="ChEBI" id="CHEBI:18420"/>
    </cofactor>
    <text evidence="12">Requires a divalent cation, most likely magnesium in vivo, as an electrophilic catalyst to aid phosphoryl group transfer. It is the chelate of the metal and the nucleotide that is the actual substrate.</text>
</comment>
<evidence type="ECO:0000313" key="14">
    <source>
        <dbReference type="EMBL" id="KEZ76479.1"/>
    </source>
</evidence>
<dbReference type="CDD" id="cd01174">
    <property type="entry name" value="ribokinase"/>
    <property type="match status" value="1"/>
</dbReference>
<dbReference type="Pfam" id="PF00294">
    <property type="entry name" value="PfkB"/>
    <property type="match status" value="1"/>
</dbReference>
<feature type="binding site" evidence="12">
    <location>
        <begin position="248"/>
        <end position="249"/>
    </location>
    <ligand>
        <name>ATP</name>
        <dbReference type="ChEBI" id="CHEBI:30616"/>
    </ligand>
</feature>
<feature type="binding site" evidence="12">
    <location>
        <position position="284"/>
    </location>
    <ligand>
        <name>K(+)</name>
        <dbReference type="ChEBI" id="CHEBI:29103"/>
    </ligand>
</feature>
<comment type="subunit">
    <text evidence="12">Homodimer.</text>
</comment>
<dbReference type="RefSeq" id="WP_037339795.1">
    <property type="nucleotide sequence ID" value="NZ_APNK01000028.1"/>
</dbReference>
<feature type="binding site" evidence="12">
    <location>
        <position position="135"/>
    </location>
    <ligand>
        <name>substrate</name>
    </ligand>
</feature>
<evidence type="ECO:0000313" key="15">
    <source>
        <dbReference type="Proteomes" id="UP000028302"/>
    </source>
</evidence>
<organism evidence="14 15">
    <name type="scientific">Salinisphaera hydrothermalis (strain C41B8)</name>
    <dbReference type="NCBI Taxonomy" id="1304275"/>
    <lineage>
        <taxon>Bacteria</taxon>
        <taxon>Pseudomonadati</taxon>
        <taxon>Pseudomonadota</taxon>
        <taxon>Gammaproteobacteria</taxon>
        <taxon>Salinisphaerales</taxon>
        <taxon>Salinisphaeraceae</taxon>
        <taxon>Salinisphaera</taxon>
    </lineage>
</organism>
<evidence type="ECO:0000256" key="12">
    <source>
        <dbReference type="HAMAP-Rule" id="MF_01987"/>
    </source>
</evidence>
<evidence type="ECO:0000256" key="8">
    <source>
        <dbReference type="ARBA" id="ARBA00022840"/>
    </source>
</evidence>
<keyword evidence="11 12" id="KW-0119">Carbohydrate metabolism</keyword>
<dbReference type="EC" id="2.7.1.15" evidence="2 12"/>
<evidence type="ECO:0000256" key="1">
    <source>
        <dbReference type="ARBA" id="ARBA00005380"/>
    </source>
</evidence>
<evidence type="ECO:0000256" key="11">
    <source>
        <dbReference type="ARBA" id="ARBA00023277"/>
    </source>
</evidence>
<evidence type="ECO:0000256" key="6">
    <source>
        <dbReference type="ARBA" id="ARBA00022741"/>
    </source>
</evidence>
<dbReference type="PANTHER" id="PTHR10584">
    <property type="entry name" value="SUGAR KINASE"/>
    <property type="match status" value="1"/>
</dbReference>
<evidence type="ECO:0000256" key="4">
    <source>
        <dbReference type="ARBA" id="ARBA00022679"/>
    </source>
</evidence>
<keyword evidence="8 12" id="KW-0067">ATP-binding</keyword>
<keyword evidence="5 12" id="KW-0479">Metal-binding</keyword>
<dbReference type="PATRIC" id="fig|1304275.5.peg.2981"/>
<keyword evidence="10 12" id="KW-0630">Potassium</keyword>
<feature type="binding site" evidence="12">
    <location>
        <begin position="216"/>
        <end position="221"/>
    </location>
    <ligand>
        <name>ATP</name>
        <dbReference type="ChEBI" id="CHEBI:30616"/>
    </ligand>
</feature>
<feature type="binding site" evidence="12">
    <location>
        <position position="282"/>
    </location>
    <ligand>
        <name>K(+)</name>
        <dbReference type="ChEBI" id="CHEBI:29103"/>
    </ligand>
</feature>
<reference evidence="14 15" key="1">
    <citation type="submission" date="2013-03" db="EMBL/GenBank/DDBJ databases">
        <title>Salinisphaera hydrothermalis C41B8 Genome Sequencing.</title>
        <authorList>
            <person name="Li C."/>
            <person name="Lai Q."/>
            <person name="Shao Z."/>
        </authorList>
    </citation>
    <scope>NUCLEOTIDE SEQUENCE [LARGE SCALE GENOMIC DNA]</scope>
    <source>
        <strain evidence="14 15">C41B8</strain>
    </source>
</reference>
<comment type="activity regulation">
    <text evidence="12">Activated by a monovalent cation that binds near, but not in, the active site. The most likely occupant of the site in vivo is potassium. Ion binding induces a conformational change that may alter substrate affinity.</text>
</comment>
<keyword evidence="6 12" id="KW-0547">Nucleotide-binding</keyword>
<comment type="caution">
    <text evidence="14">The sequence shown here is derived from an EMBL/GenBank/DDBJ whole genome shotgun (WGS) entry which is preliminary data.</text>
</comment>
<keyword evidence="7 12" id="KW-0418">Kinase</keyword>
<dbReference type="SUPFAM" id="SSF53613">
    <property type="entry name" value="Ribokinase-like"/>
    <property type="match status" value="1"/>
</dbReference>
<feature type="binding site" evidence="12">
    <location>
        <begin position="9"/>
        <end position="11"/>
    </location>
    <ligand>
        <name>substrate</name>
    </ligand>
</feature>
<evidence type="ECO:0000256" key="9">
    <source>
        <dbReference type="ARBA" id="ARBA00022842"/>
    </source>
</evidence>
<accession>A0A084IIE5</accession>
<keyword evidence="15" id="KW-1185">Reference proteome</keyword>
<feature type="binding site" evidence="12">
    <location>
        <position position="249"/>
    </location>
    <ligand>
        <name>substrate</name>
    </ligand>
</feature>
<feature type="binding site" evidence="12">
    <location>
        <begin position="37"/>
        <end position="41"/>
    </location>
    <ligand>
        <name>substrate</name>
    </ligand>
</feature>
<dbReference type="PANTHER" id="PTHR10584:SF166">
    <property type="entry name" value="RIBOKINASE"/>
    <property type="match status" value="1"/>
</dbReference>
<dbReference type="InterPro" id="IPR002139">
    <property type="entry name" value="Ribo/fructo_kinase"/>
</dbReference>
<gene>
    <name evidence="12" type="primary">rbsK</name>
    <name evidence="14" type="ORF">C41B8_14585</name>
</gene>
<dbReference type="InterPro" id="IPR002173">
    <property type="entry name" value="Carboh/pur_kinase_PfkB_CS"/>
</dbReference>
<feature type="binding site" evidence="12">
    <location>
        <position position="245"/>
    </location>
    <ligand>
        <name>K(+)</name>
        <dbReference type="ChEBI" id="CHEBI:29103"/>
    </ligand>
</feature>
<dbReference type="eggNOG" id="COG0524">
    <property type="taxonomic scope" value="Bacteria"/>
</dbReference>
<protein>
    <recommendedName>
        <fullName evidence="3 12">Ribokinase</fullName>
        <shortName evidence="12">RK</shortName>
        <ecNumber evidence="2 12">2.7.1.15</ecNumber>
    </recommendedName>
</protein>
<comment type="function">
    <text evidence="12">Catalyzes the phosphorylation of ribose at O-5 in a reaction requiring ATP and magnesium. The resulting D-ribose-5-phosphate can then be used either for sythesis of nucleotides, histidine, and tryptophan, or as a component of the pentose phosphate pathway.</text>
</comment>
<dbReference type="InterPro" id="IPR011611">
    <property type="entry name" value="PfkB_dom"/>
</dbReference>
<evidence type="ECO:0000256" key="10">
    <source>
        <dbReference type="ARBA" id="ARBA00022958"/>
    </source>
</evidence>
<dbReference type="EMBL" id="APNK01000028">
    <property type="protein sequence ID" value="KEZ76479.1"/>
    <property type="molecule type" value="Genomic_DNA"/>
</dbReference>
<feature type="binding site" evidence="12">
    <location>
        <position position="179"/>
    </location>
    <ligand>
        <name>ATP</name>
        <dbReference type="ChEBI" id="CHEBI:30616"/>
    </ligand>
</feature>
<feature type="binding site" evidence="12">
    <location>
        <position position="279"/>
    </location>
    <ligand>
        <name>K(+)</name>
        <dbReference type="ChEBI" id="CHEBI:29103"/>
    </ligand>
</feature>
<dbReference type="Proteomes" id="UP000028302">
    <property type="component" value="Unassembled WGS sequence"/>
</dbReference>
<keyword evidence="4 12" id="KW-0808">Transferase</keyword>
<dbReference type="GO" id="GO:0019303">
    <property type="term" value="P:D-ribose catabolic process"/>
    <property type="evidence" value="ECO:0007669"/>
    <property type="project" value="UniProtKB-UniRule"/>
</dbReference>
<evidence type="ECO:0000259" key="13">
    <source>
        <dbReference type="Pfam" id="PF00294"/>
    </source>
</evidence>
<comment type="similarity">
    <text evidence="1">Belongs to the carbohydrate kinase pfkB family.</text>
</comment>
<comment type="caution">
    <text evidence="12">Lacks conserved residue(s) required for the propagation of feature annotation.</text>
</comment>
<evidence type="ECO:0000256" key="5">
    <source>
        <dbReference type="ARBA" id="ARBA00022723"/>
    </source>
</evidence>
<keyword evidence="12" id="KW-0963">Cytoplasm</keyword>
<dbReference type="UniPathway" id="UPA00916">
    <property type="reaction ID" value="UER00889"/>
</dbReference>
<keyword evidence="9 12" id="KW-0460">Magnesium</keyword>
<dbReference type="PRINTS" id="PR00990">
    <property type="entry name" value="RIBOKINASE"/>
</dbReference>
<dbReference type="InterPro" id="IPR011877">
    <property type="entry name" value="Ribokinase"/>
</dbReference>
<evidence type="ECO:0000256" key="7">
    <source>
        <dbReference type="ARBA" id="ARBA00022777"/>
    </source>
</evidence>
<name>A0A084IIE5_SALHC</name>
<evidence type="ECO:0000256" key="3">
    <source>
        <dbReference type="ARBA" id="ARBA00016943"/>
    </source>
</evidence>
<evidence type="ECO:0000256" key="2">
    <source>
        <dbReference type="ARBA" id="ARBA00012035"/>
    </source>
</evidence>
<comment type="catalytic activity">
    <reaction evidence="12">
        <text>D-ribose + ATP = D-ribose 5-phosphate + ADP + H(+)</text>
        <dbReference type="Rhea" id="RHEA:13697"/>
        <dbReference type="ChEBI" id="CHEBI:15378"/>
        <dbReference type="ChEBI" id="CHEBI:30616"/>
        <dbReference type="ChEBI" id="CHEBI:47013"/>
        <dbReference type="ChEBI" id="CHEBI:78346"/>
        <dbReference type="ChEBI" id="CHEBI:456216"/>
        <dbReference type="EC" id="2.7.1.15"/>
    </reaction>
</comment>
<dbReference type="STRING" id="1304275.C41B8_14585"/>
<dbReference type="GO" id="GO:0005524">
    <property type="term" value="F:ATP binding"/>
    <property type="evidence" value="ECO:0007669"/>
    <property type="project" value="UniProtKB-UniRule"/>
</dbReference>
<dbReference type="OrthoDB" id="9775849at2"/>
<comment type="subcellular location">
    <subcellularLocation>
        <location evidence="12">Cytoplasm</location>
    </subcellularLocation>
</comment>
<dbReference type="GO" id="GO:0005829">
    <property type="term" value="C:cytosol"/>
    <property type="evidence" value="ECO:0007669"/>
    <property type="project" value="TreeGrafter"/>
</dbReference>
<feature type="domain" description="Carbohydrate kinase PfkB" evidence="13">
    <location>
        <begin position="2"/>
        <end position="291"/>
    </location>
</feature>
<feature type="active site" description="Proton acceptor" evidence="12">
    <location>
        <position position="249"/>
    </location>
</feature>
<dbReference type="PROSITE" id="PS00584">
    <property type="entry name" value="PFKB_KINASES_2"/>
    <property type="match status" value="1"/>
</dbReference>
<dbReference type="InterPro" id="IPR029056">
    <property type="entry name" value="Ribokinase-like"/>
</dbReference>
<dbReference type="AlphaFoldDB" id="A0A084IIE5"/>
<comment type="similarity">
    <text evidence="12">Belongs to the carbohydrate kinase PfkB family. Ribokinase subfamily.</text>
</comment>
<feature type="binding site" evidence="12">
    <location>
        <position position="243"/>
    </location>
    <ligand>
        <name>K(+)</name>
        <dbReference type="ChEBI" id="CHEBI:29103"/>
    </ligand>
</feature>